<feature type="transmembrane region" description="Helical" evidence="1">
    <location>
        <begin position="220"/>
        <end position="244"/>
    </location>
</feature>
<dbReference type="InterPro" id="IPR050879">
    <property type="entry name" value="Acyltransferase_3"/>
</dbReference>
<name>A0A1L9RWV0_ASPWE</name>
<dbReference type="EMBL" id="KV878210">
    <property type="protein sequence ID" value="OJJ39420.1"/>
    <property type="molecule type" value="Genomic_DNA"/>
</dbReference>
<keyword evidence="1" id="KW-0472">Membrane</keyword>
<feature type="transmembrane region" description="Helical" evidence="1">
    <location>
        <begin position="119"/>
        <end position="143"/>
    </location>
</feature>
<reference evidence="4" key="1">
    <citation type="journal article" date="2017" name="Genome Biol.">
        <title>Comparative genomics reveals high biological diversity and specific adaptations in the industrially and medically important fungal genus Aspergillus.</title>
        <authorList>
            <person name="de Vries R.P."/>
            <person name="Riley R."/>
            <person name="Wiebenga A."/>
            <person name="Aguilar-Osorio G."/>
            <person name="Amillis S."/>
            <person name="Uchima C.A."/>
            <person name="Anderluh G."/>
            <person name="Asadollahi M."/>
            <person name="Askin M."/>
            <person name="Barry K."/>
            <person name="Battaglia E."/>
            <person name="Bayram O."/>
            <person name="Benocci T."/>
            <person name="Braus-Stromeyer S.A."/>
            <person name="Caldana C."/>
            <person name="Canovas D."/>
            <person name="Cerqueira G.C."/>
            <person name="Chen F."/>
            <person name="Chen W."/>
            <person name="Choi C."/>
            <person name="Clum A."/>
            <person name="Dos Santos R.A."/>
            <person name="Damasio A.R."/>
            <person name="Diallinas G."/>
            <person name="Emri T."/>
            <person name="Fekete E."/>
            <person name="Flipphi M."/>
            <person name="Freyberg S."/>
            <person name="Gallo A."/>
            <person name="Gournas C."/>
            <person name="Habgood R."/>
            <person name="Hainaut M."/>
            <person name="Harispe M.L."/>
            <person name="Henrissat B."/>
            <person name="Hilden K.S."/>
            <person name="Hope R."/>
            <person name="Hossain A."/>
            <person name="Karabika E."/>
            <person name="Karaffa L."/>
            <person name="Karanyi Z."/>
            <person name="Krasevec N."/>
            <person name="Kuo A."/>
            <person name="Kusch H."/>
            <person name="LaButti K."/>
            <person name="Lagendijk E.L."/>
            <person name="Lapidus A."/>
            <person name="Levasseur A."/>
            <person name="Lindquist E."/>
            <person name="Lipzen A."/>
            <person name="Logrieco A.F."/>
            <person name="MacCabe A."/>
            <person name="Maekelae M.R."/>
            <person name="Malavazi I."/>
            <person name="Melin P."/>
            <person name="Meyer V."/>
            <person name="Mielnichuk N."/>
            <person name="Miskei M."/>
            <person name="Molnar A.P."/>
            <person name="Mule G."/>
            <person name="Ngan C.Y."/>
            <person name="Orejas M."/>
            <person name="Orosz E."/>
            <person name="Ouedraogo J.P."/>
            <person name="Overkamp K.M."/>
            <person name="Park H.-S."/>
            <person name="Perrone G."/>
            <person name="Piumi F."/>
            <person name="Punt P.J."/>
            <person name="Ram A.F."/>
            <person name="Ramon A."/>
            <person name="Rauscher S."/>
            <person name="Record E."/>
            <person name="Riano-Pachon D.M."/>
            <person name="Robert V."/>
            <person name="Roehrig J."/>
            <person name="Ruller R."/>
            <person name="Salamov A."/>
            <person name="Salih N.S."/>
            <person name="Samson R.A."/>
            <person name="Sandor E."/>
            <person name="Sanguinetti M."/>
            <person name="Schuetze T."/>
            <person name="Sepcic K."/>
            <person name="Shelest E."/>
            <person name="Sherlock G."/>
            <person name="Sophianopoulou V."/>
            <person name="Squina F.M."/>
            <person name="Sun H."/>
            <person name="Susca A."/>
            <person name="Todd R.B."/>
            <person name="Tsang A."/>
            <person name="Unkles S.E."/>
            <person name="van de Wiele N."/>
            <person name="van Rossen-Uffink D."/>
            <person name="Oliveira J.V."/>
            <person name="Vesth T.C."/>
            <person name="Visser J."/>
            <person name="Yu J.-H."/>
            <person name="Zhou M."/>
            <person name="Andersen M.R."/>
            <person name="Archer D.B."/>
            <person name="Baker S.E."/>
            <person name="Benoit I."/>
            <person name="Brakhage A.A."/>
            <person name="Braus G.H."/>
            <person name="Fischer R."/>
            <person name="Frisvad J.C."/>
            <person name="Goldman G.H."/>
            <person name="Houbraken J."/>
            <person name="Oakley B."/>
            <person name="Pocsi I."/>
            <person name="Scazzocchio C."/>
            <person name="Seiboth B."/>
            <person name="vanKuyk P.A."/>
            <person name="Wortman J."/>
            <person name="Dyer P.S."/>
            <person name="Grigoriev I.V."/>
        </authorList>
    </citation>
    <scope>NUCLEOTIDE SEQUENCE [LARGE SCALE GENOMIC DNA]</scope>
    <source>
        <strain evidence="4">DTO 134E9</strain>
    </source>
</reference>
<feature type="transmembrane region" description="Helical" evidence="1">
    <location>
        <begin position="335"/>
        <end position="352"/>
    </location>
</feature>
<feature type="transmembrane region" description="Helical" evidence="1">
    <location>
        <begin position="188"/>
        <end position="208"/>
    </location>
</feature>
<evidence type="ECO:0000259" key="2">
    <source>
        <dbReference type="Pfam" id="PF01757"/>
    </source>
</evidence>
<organism evidence="3 4">
    <name type="scientific">Aspergillus wentii DTO 134E9</name>
    <dbReference type="NCBI Taxonomy" id="1073089"/>
    <lineage>
        <taxon>Eukaryota</taxon>
        <taxon>Fungi</taxon>
        <taxon>Dikarya</taxon>
        <taxon>Ascomycota</taxon>
        <taxon>Pezizomycotina</taxon>
        <taxon>Eurotiomycetes</taxon>
        <taxon>Eurotiomycetidae</taxon>
        <taxon>Eurotiales</taxon>
        <taxon>Aspergillaceae</taxon>
        <taxon>Aspergillus</taxon>
        <taxon>Aspergillus subgen. Cremei</taxon>
    </lineage>
</organism>
<feature type="transmembrane region" description="Helical" evidence="1">
    <location>
        <begin position="27"/>
        <end position="49"/>
    </location>
</feature>
<sequence length="459" mass="51209">MTLATSLDASFKPSPSRVRTSNWADGLRGIAAVFVVASHTTLCFARYVVPPSFSETGHIALFQRPFLRLVGQGQSFVAIFFILLGFVNSLKAVQLARTGAVHDALASLATSAFRRTGRLVFPAALVTVIVWFFCQLGAFQVALKVDAFWLQTTSPRPSRSWGAAVADLLRQLFSTWIYGDNAYDQPQWALVYLFKGSLYVFMTLLATVNATPRFRLFTELVLYMWSWAIGDGIVGLNVFAGMIMAEFSFHPIYKFPQTSRLPSILPSCLLILGLYLCSFPDQFYDQTPWSAQLAHIGGAIIPSNASMGRYFAAWGGQMVCLAVFLSPSFRRFFSHPSFLWLGSISYSLYLLHGPLMRSVMTYMLYIPAIFTFTPALREDGSPDPGSLIPDPSFVRLCLFLPVFFTFVLAVSRLWTVKVEPRLGAASDSFERFARTWGRGYVPRSPKVDHDTLLPMAVKE</sequence>
<dbReference type="VEuPathDB" id="FungiDB:ASPWEDRAFT_169267"/>
<dbReference type="InterPro" id="IPR002656">
    <property type="entry name" value="Acyl_transf_3_dom"/>
</dbReference>
<feature type="domain" description="Acyltransferase 3" evidence="2">
    <location>
        <begin position="22"/>
        <end position="406"/>
    </location>
</feature>
<keyword evidence="1" id="KW-0812">Transmembrane</keyword>
<evidence type="ECO:0000256" key="1">
    <source>
        <dbReference type="SAM" id="Phobius"/>
    </source>
</evidence>
<proteinExistence type="predicted"/>
<keyword evidence="4" id="KW-1185">Reference proteome</keyword>
<dbReference type="RefSeq" id="XP_040693096.1">
    <property type="nucleotide sequence ID" value="XM_040830421.1"/>
</dbReference>
<dbReference type="GeneID" id="63746269"/>
<dbReference type="GO" id="GO:0016747">
    <property type="term" value="F:acyltransferase activity, transferring groups other than amino-acyl groups"/>
    <property type="evidence" value="ECO:0007669"/>
    <property type="project" value="InterPro"/>
</dbReference>
<keyword evidence="1" id="KW-1133">Transmembrane helix</keyword>
<dbReference type="Proteomes" id="UP000184383">
    <property type="component" value="Unassembled WGS sequence"/>
</dbReference>
<protein>
    <recommendedName>
        <fullName evidence="2">Acyltransferase 3 domain-containing protein</fullName>
    </recommendedName>
</protein>
<dbReference type="STRING" id="1073089.A0A1L9RWV0"/>
<feature type="transmembrane region" description="Helical" evidence="1">
    <location>
        <begin position="392"/>
        <end position="414"/>
    </location>
</feature>
<dbReference type="OrthoDB" id="5405781at2759"/>
<feature type="transmembrane region" description="Helical" evidence="1">
    <location>
        <begin position="359"/>
        <end position="377"/>
    </location>
</feature>
<feature type="transmembrane region" description="Helical" evidence="1">
    <location>
        <begin position="310"/>
        <end position="329"/>
    </location>
</feature>
<evidence type="ECO:0000313" key="4">
    <source>
        <dbReference type="Proteomes" id="UP000184383"/>
    </source>
</evidence>
<dbReference type="PANTHER" id="PTHR23028:SF128">
    <property type="entry name" value="ACYLTRANSFERASE 3 DOMAIN-CONTAINING PROTEIN"/>
    <property type="match status" value="1"/>
</dbReference>
<dbReference type="AlphaFoldDB" id="A0A1L9RWV0"/>
<feature type="transmembrane region" description="Helical" evidence="1">
    <location>
        <begin position="264"/>
        <end position="284"/>
    </location>
</feature>
<feature type="transmembrane region" description="Helical" evidence="1">
    <location>
        <begin position="69"/>
        <end position="87"/>
    </location>
</feature>
<evidence type="ECO:0000313" key="3">
    <source>
        <dbReference type="EMBL" id="OJJ39420.1"/>
    </source>
</evidence>
<accession>A0A1L9RWV0</accession>
<dbReference type="Pfam" id="PF01757">
    <property type="entry name" value="Acyl_transf_3"/>
    <property type="match status" value="1"/>
</dbReference>
<gene>
    <name evidence="3" type="ORF">ASPWEDRAFT_169267</name>
</gene>
<dbReference type="PANTHER" id="PTHR23028">
    <property type="entry name" value="ACETYLTRANSFERASE"/>
    <property type="match status" value="1"/>
</dbReference>